<accession>A0ABP5F3R4</accession>
<name>A0ABP5F3R4_9ACTN</name>
<dbReference type="Proteomes" id="UP001501585">
    <property type="component" value="Unassembled WGS sequence"/>
</dbReference>
<keyword evidence="2" id="KW-0472">Membrane</keyword>
<evidence type="ECO:0000256" key="2">
    <source>
        <dbReference type="SAM" id="Phobius"/>
    </source>
</evidence>
<keyword evidence="2" id="KW-0812">Transmembrane</keyword>
<keyword evidence="2" id="KW-1133">Transmembrane helix</keyword>
<keyword evidence="4" id="KW-1185">Reference proteome</keyword>
<proteinExistence type="predicted"/>
<dbReference type="RefSeq" id="WP_344165250.1">
    <property type="nucleotide sequence ID" value="NZ_BAAAPC010000025.1"/>
</dbReference>
<sequence>MRFKLILGLTLIAAGAVLALFFWDFEYRWFQGGPLGLLLILLGVLDLGDEYRRSKGHRPRTLLDDIRDDFGGGKSRNNGDQDEGRR</sequence>
<comment type="caution">
    <text evidence="3">The sequence shown here is derived from an EMBL/GenBank/DDBJ whole genome shotgun (WGS) entry which is preliminary data.</text>
</comment>
<feature type="transmembrane region" description="Helical" evidence="2">
    <location>
        <begin position="29"/>
        <end position="48"/>
    </location>
</feature>
<gene>
    <name evidence="3" type="ORF">GCM10009799_46780</name>
</gene>
<feature type="region of interest" description="Disordered" evidence="1">
    <location>
        <begin position="62"/>
        <end position="86"/>
    </location>
</feature>
<reference evidence="4" key="1">
    <citation type="journal article" date="2019" name="Int. J. Syst. Evol. Microbiol.">
        <title>The Global Catalogue of Microorganisms (GCM) 10K type strain sequencing project: providing services to taxonomists for standard genome sequencing and annotation.</title>
        <authorList>
            <consortium name="The Broad Institute Genomics Platform"/>
            <consortium name="The Broad Institute Genome Sequencing Center for Infectious Disease"/>
            <person name="Wu L."/>
            <person name="Ma J."/>
        </authorList>
    </citation>
    <scope>NUCLEOTIDE SEQUENCE [LARGE SCALE GENOMIC DNA]</scope>
    <source>
        <strain evidence="4">JCM 15313</strain>
    </source>
</reference>
<dbReference type="EMBL" id="BAAAPC010000025">
    <property type="protein sequence ID" value="GAA2013078.1"/>
    <property type="molecule type" value="Genomic_DNA"/>
</dbReference>
<evidence type="ECO:0000256" key="1">
    <source>
        <dbReference type="SAM" id="MobiDB-lite"/>
    </source>
</evidence>
<organism evidence="3 4">
    <name type="scientific">Nocardiopsis rhodophaea</name>
    <dbReference type="NCBI Taxonomy" id="280238"/>
    <lineage>
        <taxon>Bacteria</taxon>
        <taxon>Bacillati</taxon>
        <taxon>Actinomycetota</taxon>
        <taxon>Actinomycetes</taxon>
        <taxon>Streptosporangiales</taxon>
        <taxon>Nocardiopsidaceae</taxon>
        <taxon>Nocardiopsis</taxon>
    </lineage>
</organism>
<evidence type="ECO:0000313" key="4">
    <source>
        <dbReference type="Proteomes" id="UP001501585"/>
    </source>
</evidence>
<evidence type="ECO:0000313" key="3">
    <source>
        <dbReference type="EMBL" id="GAA2013078.1"/>
    </source>
</evidence>
<protein>
    <submittedName>
        <fullName evidence="3">Uncharacterized protein</fullName>
    </submittedName>
</protein>